<dbReference type="KEGG" id="spu:586140"/>
<protein>
    <recommendedName>
        <fullName evidence="10">Protein Red</fullName>
    </recommendedName>
</protein>
<feature type="compositionally biased region" description="Basic and acidic residues" evidence="5">
    <location>
        <begin position="266"/>
        <end position="279"/>
    </location>
</feature>
<dbReference type="RefSeq" id="XP_030836439.1">
    <property type="nucleotide sequence ID" value="XM_030980579.1"/>
</dbReference>
<keyword evidence="3" id="KW-0677">Repeat</keyword>
<feature type="domain" description="Protein RED C-terminal" evidence="6">
    <location>
        <begin position="456"/>
        <end position="562"/>
    </location>
</feature>
<feature type="compositionally biased region" description="Basic and acidic residues" evidence="5">
    <location>
        <begin position="555"/>
        <end position="573"/>
    </location>
</feature>
<evidence type="ECO:0000256" key="1">
    <source>
        <dbReference type="ARBA" id="ARBA00004123"/>
    </source>
</evidence>
<evidence type="ECO:0000256" key="3">
    <source>
        <dbReference type="ARBA" id="ARBA00022737"/>
    </source>
</evidence>
<feature type="compositionally biased region" description="Acidic residues" evidence="5">
    <location>
        <begin position="468"/>
        <end position="477"/>
    </location>
</feature>
<dbReference type="InterPro" id="IPR039896">
    <property type="entry name" value="Red-like"/>
</dbReference>
<feature type="compositionally biased region" description="Basic and acidic residues" evidence="5">
    <location>
        <begin position="401"/>
        <end position="443"/>
    </location>
</feature>
<evidence type="ECO:0000256" key="2">
    <source>
        <dbReference type="ARBA" id="ARBA00006660"/>
    </source>
</evidence>
<feature type="compositionally biased region" description="Basic and acidic residues" evidence="5">
    <location>
        <begin position="57"/>
        <end position="75"/>
    </location>
</feature>
<dbReference type="Proteomes" id="UP000007110">
    <property type="component" value="Unassembled WGS sequence"/>
</dbReference>
<feature type="compositionally biased region" description="Basic residues" evidence="5">
    <location>
        <begin position="34"/>
        <end position="46"/>
    </location>
</feature>
<accession>A0A7M7NGX9</accession>
<dbReference type="InParanoid" id="A0A7M7NGX9"/>
<keyword evidence="4" id="KW-0539">Nucleus</keyword>
<reference evidence="8" key="2">
    <citation type="submission" date="2021-01" db="UniProtKB">
        <authorList>
            <consortium name="EnsemblMetazoa"/>
        </authorList>
    </citation>
    <scope>IDENTIFICATION</scope>
</reference>
<dbReference type="GO" id="GO:0000398">
    <property type="term" value="P:mRNA splicing, via spliceosome"/>
    <property type="evidence" value="ECO:0000318"/>
    <property type="project" value="GO_Central"/>
</dbReference>
<feature type="region of interest" description="Disordered" evidence="5">
    <location>
        <begin position="554"/>
        <end position="573"/>
    </location>
</feature>
<keyword evidence="9" id="KW-1185">Reference proteome</keyword>
<evidence type="ECO:0000313" key="9">
    <source>
        <dbReference type="Proteomes" id="UP000007110"/>
    </source>
</evidence>
<comment type="subcellular location">
    <subcellularLocation>
        <location evidence="1">Nucleus</location>
    </subcellularLocation>
</comment>
<proteinExistence type="inferred from homology"/>
<feature type="region of interest" description="Disordered" evidence="5">
    <location>
        <begin position="57"/>
        <end position="76"/>
    </location>
</feature>
<dbReference type="CTD" id="3550"/>
<evidence type="ECO:0000313" key="8">
    <source>
        <dbReference type="EnsemblMetazoa" id="XP_030836439"/>
    </source>
</evidence>
<dbReference type="Pfam" id="PF07808">
    <property type="entry name" value="RED_N"/>
    <property type="match status" value="1"/>
</dbReference>
<dbReference type="GeneID" id="586140"/>
<organism evidence="8 9">
    <name type="scientific">Strongylocentrotus purpuratus</name>
    <name type="common">Purple sea urchin</name>
    <dbReference type="NCBI Taxonomy" id="7668"/>
    <lineage>
        <taxon>Eukaryota</taxon>
        <taxon>Metazoa</taxon>
        <taxon>Echinodermata</taxon>
        <taxon>Eleutherozoa</taxon>
        <taxon>Echinozoa</taxon>
        <taxon>Echinoidea</taxon>
        <taxon>Euechinoidea</taxon>
        <taxon>Echinacea</taxon>
        <taxon>Camarodonta</taxon>
        <taxon>Echinidea</taxon>
        <taxon>Strongylocentrotidae</taxon>
        <taxon>Strongylocentrotus</taxon>
    </lineage>
</organism>
<dbReference type="FunCoup" id="A0A7M7NGX9">
    <property type="interactions" value="1856"/>
</dbReference>
<dbReference type="Pfam" id="PF07807">
    <property type="entry name" value="RED_C"/>
    <property type="match status" value="1"/>
</dbReference>
<dbReference type="InterPro" id="IPR012916">
    <property type="entry name" value="RED_N"/>
</dbReference>
<dbReference type="PANTHER" id="PTHR12765">
    <property type="entry name" value="RED PROTEIN IK FACTOR CYTOKINE IK"/>
    <property type="match status" value="1"/>
</dbReference>
<evidence type="ECO:0008006" key="10">
    <source>
        <dbReference type="Google" id="ProtNLM"/>
    </source>
</evidence>
<dbReference type="EnsemblMetazoa" id="XM_030980579">
    <property type="protein sequence ID" value="XP_030836439"/>
    <property type="gene ID" value="LOC586140"/>
</dbReference>
<comment type="similarity">
    <text evidence="2">Belongs to the RED family.</text>
</comment>
<dbReference type="GO" id="GO:0005634">
    <property type="term" value="C:nucleus"/>
    <property type="evidence" value="ECO:0000318"/>
    <property type="project" value="GO_Central"/>
</dbReference>
<feature type="region of interest" description="Disordered" evidence="5">
    <location>
        <begin position="468"/>
        <end position="494"/>
    </location>
</feature>
<feature type="region of interest" description="Disordered" evidence="5">
    <location>
        <begin position="252"/>
        <end position="453"/>
    </location>
</feature>
<reference evidence="9" key="1">
    <citation type="submission" date="2015-02" db="EMBL/GenBank/DDBJ databases">
        <title>Genome sequencing for Strongylocentrotus purpuratus.</title>
        <authorList>
            <person name="Murali S."/>
            <person name="Liu Y."/>
            <person name="Vee V."/>
            <person name="English A."/>
            <person name="Wang M."/>
            <person name="Skinner E."/>
            <person name="Han Y."/>
            <person name="Muzny D.M."/>
            <person name="Worley K.C."/>
            <person name="Gibbs R.A."/>
        </authorList>
    </citation>
    <scope>NUCLEOTIDE SEQUENCE</scope>
</reference>
<feature type="region of interest" description="Disordered" evidence="5">
    <location>
        <begin position="1"/>
        <end position="52"/>
    </location>
</feature>
<feature type="compositionally biased region" description="Basic residues" evidence="5">
    <location>
        <begin position="254"/>
        <end position="265"/>
    </location>
</feature>
<dbReference type="AlphaFoldDB" id="A0A7M7NGX9"/>
<feature type="compositionally biased region" description="Basic and acidic residues" evidence="5">
    <location>
        <begin position="524"/>
        <end position="544"/>
    </location>
</feature>
<dbReference type="OMA" id="WQQTNGY"/>
<evidence type="ECO:0000259" key="7">
    <source>
        <dbReference type="Pfam" id="PF07808"/>
    </source>
</evidence>
<sequence length="573" mass="66919">MTPRDTPGEAPPSSKPTQQKPLVKDYNEEDDPRARRRKKKSYYAKLKKQEMEREAELAEKYRDRANERREGKTDYDETEIVSTTANYKAVAPNAPADSAASNRRKQLIDESKYLGGDMEHTHLVKGLDYALLHKVRAEINTKEREVEDVLESTYQSKPKEVDAEENIQFKGRLARNIYRNVFKMHQPQRNESFLPGRMAYQVDLDDDFVETDIPTTVMRSKADCPTVESQATLTTNDIVINKLTQILSYLRQGQRGKKLKKKEKGKLKDDKMDKSHAGDDNIFGDLVNYHPSYNKPKEQPKPRDKDRERERDRDRGRDRDRPSRDYERPRDSERDRDRDRDRNRDRDRDRQRTDRGRDYRDSERDRDRKPRSSYFEKPKDADEDFDKPPSADKLLQSISEKFGKPPPEKEDESRFRAGWENEDKAQQARDRGIALTGEGDKGKNKQGKKGANFDSYFECYPGAMETADALDDSDDDVDYSKMDQGNKKGPVGRWDFDTAEEYSDYMNQKEALPKAAFQFGIKTSEGRKTRRTHPEKNEKAALDREWQKISQIIAKRKETGEGRRPVDSKRPKY</sequence>
<dbReference type="InterPro" id="IPR012492">
    <property type="entry name" value="RED_C"/>
</dbReference>
<feature type="region of interest" description="Disordered" evidence="5">
    <location>
        <begin position="522"/>
        <end position="544"/>
    </location>
</feature>
<feature type="domain" description="RED-like N-terminal" evidence="7">
    <location>
        <begin position="38"/>
        <end position="263"/>
    </location>
</feature>
<evidence type="ECO:0000256" key="4">
    <source>
        <dbReference type="ARBA" id="ARBA00023242"/>
    </source>
</evidence>
<evidence type="ECO:0000259" key="6">
    <source>
        <dbReference type="Pfam" id="PF07807"/>
    </source>
</evidence>
<feature type="compositionally biased region" description="Basic and acidic residues" evidence="5">
    <location>
        <begin position="295"/>
        <end position="390"/>
    </location>
</feature>
<name>A0A7M7NGX9_STRPU</name>
<dbReference type="OrthoDB" id="3366823at2759"/>
<evidence type="ECO:0000256" key="5">
    <source>
        <dbReference type="SAM" id="MobiDB-lite"/>
    </source>
</evidence>